<dbReference type="EMBL" id="JACGWO010000006">
    <property type="protein sequence ID" value="KAK4424233.1"/>
    <property type="molecule type" value="Genomic_DNA"/>
</dbReference>
<evidence type="ECO:0000256" key="1">
    <source>
        <dbReference type="SAM" id="MobiDB-lite"/>
    </source>
</evidence>
<protein>
    <submittedName>
        <fullName evidence="2">Uncharacterized protein</fullName>
    </submittedName>
</protein>
<dbReference type="AlphaFoldDB" id="A0AAE2CJA0"/>
<gene>
    <name evidence="2" type="ORF">Salat_1616700</name>
</gene>
<evidence type="ECO:0000313" key="2">
    <source>
        <dbReference type="EMBL" id="KAK4424233.1"/>
    </source>
</evidence>
<reference evidence="2" key="1">
    <citation type="submission" date="2020-06" db="EMBL/GenBank/DDBJ databases">
        <authorList>
            <person name="Li T."/>
            <person name="Hu X."/>
            <person name="Zhang T."/>
            <person name="Song X."/>
            <person name="Zhang H."/>
            <person name="Dai N."/>
            <person name="Sheng W."/>
            <person name="Hou X."/>
            <person name="Wei L."/>
        </authorList>
    </citation>
    <scope>NUCLEOTIDE SEQUENCE</scope>
    <source>
        <strain evidence="2">3651</strain>
        <tissue evidence="2">Leaf</tissue>
    </source>
</reference>
<feature type="compositionally biased region" description="Low complexity" evidence="1">
    <location>
        <begin position="19"/>
        <end position="29"/>
    </location>
</feature>
<reference evidence="2" key="2">
    <citation type="journal article" date="2024" name="Plant">
        <title>Genomic evolution and insights into agronomic trait innovations of Sesamum species.</title>
        <authorList>
            <person name="Miao H."/>
            <person name="Wang L."/>
            <person name="Qu L."/>
            <person name="Liu H."/>
            <person name="Sun Y."/>
            <person name="Le M."/>
            <person name="Wang Q."/>
            <person name="Wei S."/>
            <person name="Zheng Y."/>
            <person name="Lin W."/>
            <person name="Duan Y."/>
            <person name="Cao H."/>
            <person name="Xiong S."/>
            <person name="Wang X."/>
            <person name="Wei L."/>
            <person name="Li C."/>
            <person name="Ma Q."/>
            <person name="Ju M."/>
            <person name="Zhao R."/>
            <person name="Li G."/>
            <person name="Mu C."/>
            <person name="Tian Q."/>
            <person name="Mei H."/>
            <person name="Zhang T."/>
            <person name="Gao T."/>
            <person name="Zhang H."/>
        </authorList>
    </citation>
    <scope>NUCLEOTIDE SEQUENCE</scope>
    <source>
        <strain evidence="2">3651</strain>
    </source>
</reference>
<name>A0AAE2CJA0_9LAMI</name>
<proteinExistence type="predicted"/>
<organism evidence="2 3">
    <name type="scientific">Sesamum alatum</name>
    <dbReference type="NCBI Taxonomy" id="300844"/>
    <lineage>
        <taxon>Eukaryota</taxon>
        <taxon>Viridiplantae</taxon>
        <taxon>Streptophyta</taxon>
        <taxon>Embryophyta</taxon>
        <taxon>Tracheophyta</taxon>
        <taxon>Spermatophyta</taxon>
        <taxon>Magnoliopsida</taxon>
        <taxon>eudicotyledons</taxon>
        <taxon>Gunneridae</taxon>
        <taxon>Pentapetalae</taxon>
        <taxon>asterids</taxon>
        <taxon>lamiids</taxon>
        <taxon>Lamiales</taxon>
        <taxon>Pedaliaceae</taxon>
        <taxon>Sesamum</taxon>
    </lineage>
</organism>
<comment type="caution">
    <text evidence="2">The sequence shown here is derived from an EMBL/GenBank/DDBJ whole genome shotgun (WGS) entry which is preliminary data.</text>
</comment>
<sequence>MAWRGSLSRSLMSTARASAFRSSPSLSAPRRLRPPPLSAPRLQQRRLSFSNPRSEILNLMLPVDNGGARMRSVTHADVGRSTADFSPGRQRAGVLVEWKRWVMSAALPNDQRQSPDTALYLTILLDSAELMLKDLVLGH</sequence>
<evidence type="ECO:0000313" key="3">
    <source>
        <dbReference type="Proteomes" id="UP001293254"/>
    </source>
</evidence>
<dbReference type="Proteomes" id="UP001293254">
    <property type="component" value="Unassembled WGS sequence"/>
</dbReference>
<keyword evidence="3" id="KW-1185">Reference proteome</keyword>
<accession>A0AAE2CJA0</accession>
<feature type="region of interest" description="Disordered" evidence="1">
    <location>
        <begin position="19"/>
        <end position="48"/>
    </location>
</feature>
<feature type="compositionally biased region" description="Low complexity" evidence="1">
    <location>
        <begin position="39"/>
        <end position="48"/>
    </location>
</feature>